<reference evidence="2" key="1">
    <citation type="journal article" date="2019" name="Int. J. Syst. Evol. Microbiol.">
        <title>The Global Catalogue of Microorganisms (GCM) 10K type strain sequencing project: providing services to taxonomists for standard genome sequencing and annotation.</title>
        <authorList>
            <consortium name="The Broad Institute Genomics Platform"/>
            <consortium name="The Broad Institute Genome Sequencing Center for Infectious Disease"/>
            <person name="Wu L."/>
            <person name="Ma J."/>
        </authorList>
    </citation>
    <scope>NUCLEOTIDE SEQUENCE [LARGE SCALE GENOMIC DNA]</scope>
    <source>
        <strain evidence="2">JCM 13006</strain>
    </source>
</reference>
<sequence length="145" mass="15801">MGGAEHDGFRLAAVFDSVDPAAGPGFAPDRPRIEEDGEREAVARYLRAGAPVLLTTMLMDDVVDPGRRAVVPMGFRTDGRWIWTDTVTYYLQEHGLAPDPELLAHIRAQGDGPWPEPSPAAVERAVAFVLAPQEEPREPVWTVGS</sequence>
<keyword evidence="2" id="KW-1185">Reference proteome</keyword>
<evidence type="ECO:0000313" key="1">
    <source>
        <dbReference type="EMBL" id="GAA4881333.1"/>
    </source>
</evidence>
<dbReference type="RefSeq" id="WP_345701111.1">
    <property type="nucleotide sequence ID" value="NZ_BAABIS010000001.1"/>
</dbReference>
<gene>
    <name evidence="1" type="ORF">GCM10023235_72010</name>
</gene>
<dbReference type="EMBL" id="BAABIS010000001">
    <property type="protein sequence ID" value="GAA4881333.1"/>
    <property type="molecule type" value="Genomic_DNA"/>
</dbReference>
<name>A0ABP9EKL5_9ACTN</name>
<comment type="caution">
    <text evidence="1">The sequence shown here is derived from an EMBL/GenBank/DDBJ whole genome shotgun (WGS) entry which is preliminary data.</text>
</comment>
<protein>
    <submittedName>
        <fullName evidence="1">Uncharacterized protein</fullName>
    </submittedName>
</protein>
<evidence type="ECO:0000313" key="2">
    <source>
        <dbReference type="Proteomes" id="UP001501752"/>
    </source>
</evidence>
<organism evidence="1 2">
    <name type="scientific">Kitasatospora terrestris</name>
    <dbReference type="NCBI Taxonomy" id="258051"/>
    <lineage>
        <taxon>Bacteria</taxon>
        <taxon>Bacillati</taxon>
        <taxon>Actinomycetota</taxon>
        <taxon>Actinomycetes</taxon>
        <taxon>Kitasatosporales</taxon>
        <taxon>Streptomycetaceae</taxon>
        <taxon>Kitasatospora</taxon>
    </lineage>
</organism>
<proteinExistence type="predicted"/>
<accession>A0ABP9EKL5</accession>
<dbReference type="Proteomes" id="UP001501752">
    <property type="component" value="Unassembled WGS sequence"/>
</dbReference>